<evidence type="ECO:0000313" key="8">
    <source>
        <dbReference type="Proteomes" id="UP000007523"/>
    </source>
</evidence>
<dbReference type="PROSITE" id="PS51257">
    <property type="entry name" value="PROKAR_LIPOPROTEIN"/>
    <property type="match status" value="1"/>
</dbReference>
<evidence type="ECO:0000256" key="5">
    <source>
        <dbReference type="ARBA" id="ARBA00023288"/>
    </source>
</evidence>
<evidence type="ECO:0000256" key="2">
    <source>
        <dbReference type="ARBA" id="ARBA00022729"/>
    </source>
</evidence>
<keyword evidence="3" id="KW-0472">Membrane</keyword>
<organism evidence="7 8">
    <name type="scientific">Paenibacillus mucilaginosus 3016</name>
    <dbReference type="NCBI Taxonomy" id="1116391"/>
    <lineage>
        <taxon>Bacteria</taxon>
        <taxon>Bacillati</taxon>
        <taxon>Bacillota</taxon>
        <taxon>Bacilli</taxon>
        <taxon>Bacillales</taxon>
        <taxon>Paenibacillaceae</taxon>
        <taxon>Paenibacillus</taxon>
    </lineage>
</organism>
<dbReference type="InterPro" id="IPR050490">
    <property type="entry name" value="Bact_solute-bd_prot1"/>
</dbReference>
<keyword evidence="4" id="KW-0564">Palmitate</keyword>
<gene>
    <name evidence="7" type="ORF">PM3016_3856</name>
</gene>
<dbReference type="InterPro" id="IPR006059">
    <property type="entry name" value="SBP"/>
</dbReference>
<dbReference type="AlphaFoldDB" id="H6NDF4"/>
<feature type="signal peptide" evidence="6">
    <location>
        <begin position="1"/>
        <end position="27"/>
    </location>
</feature>
<protein>
    <submittedName>
        <fullName evidence="7">Family 1 extracellular solute-binding protein</fullName>
    </submittedName>
</protein>
<proteinExistence type="predicted"/>
<dbReference type="STRING" id="1116391.PM3016_3856"/>
<keyword evidence="8" id="KW-1185">Reference proteome</keyword>
<reference evidence="7 8" key="1">
    <citation type="journal article" date="2012" name="J. Bacteriol.">
        <title>Complete Genome Sequence of Paenibacillus mucilaginosus 3016, a Bacterium Functional as Microbial Fertilizer.</title>
        <authorList>
            <person name="Ma M."/>
            <person name="Wang Z."/>
            <person name="Li L."/>
            <person name="Jiang X."/>
            <person name="Guan D."/>
            <person name="Cao F."/>
            <person name="Chen H."/>
            <person name="Wang X."/>
            <person name="Shen D."/>
            <person name="Du B."/>
            <person name="Li J."/>
        </authorList>
    </citation>
    <scope>NUCLEOTIDE SEQUENCE [LARGE SCALE GENOMIC DNA]</scope>
    <source>
        <strain evidence="7 8">3016</strain>
    </source>
</reference>
<dbReference type="PANTHER" id="PTHR43649">
    <property type="entry name" value="ARABINOSE-BINDING PROTEIN-RELATED"/>
    <property type="match status" value="1"/>
</dbReference>
<evidence type="ECO:0000256" key="1">
    <source>
        <dbReference type="ARBA" id="ARBA00022475"/>
    </source>
</evidence>
<accession>H6NDF4</accession>
<dbReference type="RefSeq" id="WP_014370576.1">
    <property type="nucleotide sequence ID" value="NC_016935.1"/>
</dbReference>
<dbReference type="PANTHER" id="PTHR43649:SF33">
    <property type="entry name" value="POLYGALACTURONAN_RHAMNOGALACTURONAN-BINDING PROTEIN YTCQ"/>
    <property type="match status" value="1"/>
</dbReference>
<keyword evidence="1" id="KW-1003">Cell membrane</keyword>
<dbReference type="SUPFAM" id="SSF53850">
    <property type="entry name" value="Periplasmic binding protein-like II"/>
    <property type="match status" value="1"/>
</dbReference>
<name>H6NDF4_9BACL</name>
<evidence type="ECO:0000313" key="7">
    <source>
        <dbReference type="EMBL" id="AFC30667.1"/>
    </source>
</evidence>
<evidence type="ECO:0000256" key="6">
    <source>
        <dbReference type="SAM" id="SignalP"/>
    </source>
</evidence>
<evidence type="ECO:0000256" key="4">
    <source>
        <dbReference type="ARBA" id="ARBA00023139"/>
    </source>
</evidence>
<dbReference type="Pfam" id="PF01547">
    <property type="entry name" value="SBP_bac_1"/>
    <property type="match status" value="1"/>
</dbReference>
<feature type="chain" id="PRO_5039220742" evidence="6">
    <location>
        <begin position="28"/>
        <end position="529"/>
    </location>
</feature>
<keyword evidence="5" id="KW-0449">Lipoprotein</keyword>
<keyword evidence="2 6" id="KW-0732">Signal</keyword>
<dbReference type="Proteomes" id="UP000007523">
    <property type="component" value="Chromosome"/>
</dbReference>
<dbReference type="HOGENOM" id="CLU_021021_2_0_9"/>
<dbReference type="KEGG" id="pmq:PM3016_3856"/>
<sequence>MSKFHRPSSMLKKAGVGFLSVTLAVLAGCSASSSDTPSAADPKASGQAAPGGPVKARWLVQSHPNAQMNNDMLWVKEVAAKTNVNIEWIAGPENLDQYKEKFNLTVVSGDIPDLMSGPVDMFVKGGEAGAFEPLNNWIDKAMPNFKKLLESNPEYARNIKTDDGNIYYIPSFAAVKANSVFIVRQDWLDKLGLKAPNTPDEMYNVLLAFKERDPNGNGKPDEIPFTTRGKKKGLNGFIEPFGVSLDEDFLVENGKVSYTYTDPRMKEALVYLNKLFKEKLIDNEYATNDSKIWDQRLSTEASGMTWDVFVREDYFDKTIVKTNPKGDFSIFLPLQTKDGQRYTKSQQLSVIENTRGISSKTPHKEALAKWADWFYGPEGHMTYNFGILGETYTMENNEPKYTDMIMKDPNNSPLTKMMSMGRHHWPAVNDIRYENASQSPSVVKMRDEVSKLVKPRFPKEYVSYTQEERDVINAKFTEISTFTDEMFDKFVYGAEPIDKFDEYAANIKKMGVDEVIKVQQAAYDRYMKR</sequence>
<dbReference type="Gene3D" id="3.40.190.10">
    <property type="entry name" value="Periplasmic binding protein-like II"/>
    <property type="match status" value="2"/>
</dbReference>
<evidence type="ECO:0000256" key="3">
    <source>
        <dbReference type="ARBA" id="ARBA00023136"/>
    </source>
</evidence>
<dbReference type="EMBL" id="CP003235">
    <property type="protein sequence ID" value="AFC30667.1"/>
    <property type="molecule type" value="Genomic_DNA"/>
</dbReference>